<keyword evidence="2" id="KW-0012">Acyltransferase</keyword>
<evidence type="ECO:0000256" key="1">
    <source>
        <dbReference type="ARBA" id="ARBA00022679"/>
    </source>
</evidence>
<keyword evidence="5" id="KW-1185">Reference proteome</keyword>
<name>A0A6N6N4Q4_9BACT</name>
<evidence type="ECO:0000313" key="4">
    <source>
        <dbReference type="EMBL" id="KAB1443142.1"/>
    </source>
</evidence>
<dbReference type="EMBL" id="WAIE01000001">
    <property type="protein sequence ID" value="KAB1443142.1"/>
    <property type="molecule type" value="Genomic_DNA"/>
</dbReference>
<evidence type="ECO:0000256" key="2">
    <source>
        <dbReference type="ARBA" id="ARBA00023315"/>
    </source>
</evidence>
<dbReference type="PANTHER" id="PTHR43877">
    <property type="entry name" value="AMINOALKYLPHOSPHONATE N-ACETYLTRANSFERASE-RELATED-RELATED"/>
    <property type="match status" value="1"/>
</dbReference>
<dbReference type="Gene3D" id="3.30.565.10">
    <property type="entry name" value="Histidine kinase-like ATPase, C-terminal domain"/>
    <property type="match status" value="1"/>
</dbReference>
<dbReference type="InterPro" id="IPR000182">
    <property type="entry name" value="GNAT_dom"/>
</dbReference>
<sequence length="501" mass="55830">MRNADHPYGSTLRIPNSPLWIEAALEHTEALARAVGFDAAESNKIRLATEEVLEFFLRAGNEGQDCPPVILHLNPRAHEFFIRLTTKGMPFDVRNLPAFDPQEDPAHPALDGLGLHLARWALNRISFHNMGREGIQAELIKNRPEARVQDILGSSAMENARETGAQVPVKDFDIRPLRTGEELEVSRCAYLTYGHSYEGFIYYPEHIVEMNQDGRLRSLVAVTPDGDIMGHCGLKSSPEHKNRTELGVLFVRPKYRKNNVGGSLWKAAVDLARHEGFASVFARSVTGHKASQRLAEENGFHDCCLFLNLCPPNVELKSIGGTQQGKMSLMLQWLGLHPPHARSIHPPERYAKITADLYRRAGIPLTEAEKAPVPGGDPLLHFDRIPDLNVGILETEDIGSAPANVINWALQCTRFLCREKLDTIYLFLNLEQPGAAEVAEACANGGFIFAGISPNHFPKADGLVMQYLNMQGDPFAHLKTLSETARMLRTFIRDEWTTREG</sequence>
<comment type="caution">
    <text evidence="4">The sequence shown here is derived from an EMBL/GenBank/DDBJ whole genome shotgun (WGS) entry which is preliminary data.</text>
</comment>
<evidence type="ECO:0000259" key="3">
    <source>
        <dbReference type="PROSITE" id="PS51186"/>
    </source>
</evidence>
<keyword evidence="1 4" id="KW-0808">Transferase</keyword>
<dbReference type="OrthoDB" id="9792240at2"/>
<proteinExistence type="predicted"/>
<dbReference type="GO" id="GO:0016747">
    <property type="term" value="F:acyltransferase activity, transferring groups other than amino-acyl groups"/>
    <property type="evidence" value="ECO:0007669"/>
    <property type="project" value="InterPro"/>
</dbReference>
<dbReference type="Proteomes" id="UP000438699">
    <property type="component" value="Unassembled WGS sequence"/>
</dbReference>
<dbReference type="Pfam" id="PF00583">
    <property type="entry name" value="Acetyltransf_1"/>
    <property type="match status" value="1"/>
</dbReference>
<dbReference type="InterPro" id="IPR036890">
    <property type="entry name" value="HATPase_C_sf"/>
</dbReference>
<dbReference type="PROSITE" id="PS51186">
    <property type="entry name" value="GNAT"/>
    <property type="match status" value="1"/>
</dbReference>
<protein>
    <submittedName>
        <fullName evidence="4">GNAT family N-acetyltransferase</fullName>
    </submittedName>
</protein>
<dbReference type="CDD" id="cd04301">
    <property type="entry name" value="NAT_SF"/>
    <property type="match status" value="1"/>
</dbReference>
<gene>
    <name evidence="4" type="ORF">F8A88_02440</name>
</gene>
<reference evidence="4 5" key="1">
    <citation type="journal article" date="2017" name="Int. J. Syst. Evol. Microbiol.">
        <title>Desulfovibrio senegalensis sp. nov., a mesophilic sulfate reducer isolated from marine sediment.</title>
        <authorList>
            <person name="Thioye A."/>
            <person name="Gam Z.B.A."/>
            <person name="Mbengue M."/>
            <person name="Cayol J.L."/>
            <person name="Joseph-Bartoli M."/>
            <person name="Toure-Kane C."/>
            <person name="Labat M."/>
        </authorList>
    </citation>
    <scope>NUCLEOTIDE SEQUENCE [LARGE SCALE GENOMIC DNA]</scope>
    <source>
        <strain evidence="4 5">DSM 101509</strain>
    </source>
</reference>
<dbReference type="AlphaFoldDB" id="A0A6N6N4Q4"/>
<dbReference type="Pfam" id="PF13581">
    <property type="entry name" value="HATPase_c_2"/>
    <property type="match status" value="1"/>
</dbReference>
<dbReference type="RefSeq" id="WP_151149474.1">
    <property type="nucleotide sequence ID" value="NZ_WAIE01000001.1"/>
</dbReference>
<feature type="domain" description="N-acetyltransferase" evidence="3">
    <location>
        <begin position="172"/>
        <end position="332"/>
    </location>
</feature>
<dbReference type="InterPro" id="IPR050832">
    <property type="entry name" value="Bact_Acetyltransf"/>
</dbReference>
<dbReference type="Gene3D" id="3.40.630.30">
    <property type="match status" value="1"/>
</dbReference>
<dbReference type="PANTHER" id="PTHR43877:SF1">
    <property type="entry name" value="ACETYLTRANSFERASE"/>
    <property type="match status" value="1"/>
</dbReference>
<accession>A0A6N6N4Q4</accession>
<organism evidence="4 5">
    <name type="scientific">Pseudodesulfovibrio senegalensis</name>
    <dbReference type="NCBI Taxonomy" id="1721087"/>
    <lineage>
        <taxon>Bacteria</taxon>
        <taxon>Pseudomonadati</taxon>
        <taxon>Thermodesulfobacteriota</taxon>
        <taxon>Desulfovibrionia</taxon>
        <taxon>Desulfovibrionales</taxon>
        <taxon>Desulfovibrionaceae</taxon>
    </lineage>
</organism>
<dbReference type="InterPro" id="IPR016181">
    <property type="entry name" value="Acyl_CoA_acyltransferase"/>
</dbReference>
<dbReference type="InterPro" id="IPR003594">
    <property type="entry name" value="HATPase_dom"/>
</dbReference>
<dbReference type="SUPFAM" id="SSF55729">
    <property type="entry name" value="Acyl-CoA N-acyltransferases (Nat)"/>
    <property type="match status" value="1"/>
</dbReference>
<evidence type="ECO:0000313" key="5">
    <source>
        <dbReference type="Proteomes" id="UP000438699"/>
    </source>
</evidence>